<gene>
    <name evidence="2" type="ORF">M231_05786</name>
</gene>
<sequence>MNNSNYNEDNISQYLPTPDQSPPIPSNQSTFVSNPSSNFQYQRSQFSINQIMFENKMWVRNWPDHGTYQLSAQEISLLDPNQDHWPSCQTCQTIMFQGQDQSRWRYGPYCTQSCAGQTSNVRFGFNTPVYNHTQNQMDKEGDKWSLCMGCNTNLFNVSDTVLWPHGQFCSTKCSENANRRVEARLMFDGPVRTFTVAQTMTMARFGRTCSNCDTCENKMIDVENTNCWPHGTKCSTACTTRRK</sequence>
<protein>
    <submittedName>
        <fullName evidence="2">Uncharacterized protein</fullName>
    </submittedName>
</protein>
<dbReference type="VEuPathDB" id="FungiDB:TREMEDRAFT_63634"/>
<accession>A0A4Q1BH84</accession>
<feature type="region of interest" description="Disordered" evidence="1">
    <location>
        <begin position="1"/>
        <end position="32"/>
    </location>
</feature>
<evidence type="ECO:0000313" key="2">
    <source>
        <dbReference type="EMBL" id="RXK36952.1"/>
    </source>
</evidence>
<dbReference type="Proteomes" id="UP000289152">
    <property type="component" value="Unassembled WGS sequence"/>
</dbReference>
<proteinExistence type="predicted"/>
<dbReference type="EMBL" id="SDIL01000082">
    <property type="protein sequence ID" value="RXK36952.1"/>
    <property type="molecule type" value="Genomic_DNA"/>
</dbReference>
<organism evidence="2 3">
    <name type="scientific">Tremella mesenterica</name>
    <name type="common">Jelly fungus</name>
    <dbReference type="NCBI Taxonomy" id="5217"/>
    <lineage>
        <taxon>Eukaryota</taxon>
        <taxon>Fungi</taxon>
        <taxon>Dikarya</taxon>
        <taxon>Basidiomycota</taxon>
        <taxon>Agaricomycotina</taxon>
        <taxon>Tremellomycetes</taxon>
        <taxon>Tremellales</taxon>
        <taxon>Tremellaceae</taxon>
        <taxon>Tremella</taxon>
    </lineage>
</organism>
<dbReference type="AlphaFoldDB" id="A0A4Q1BH84"/>
<dbReference type="InParanoid" id="A0A4Q1BH84"/>
<evidence type="ECO:0000313" key="3">
    <source>
        <dbReference type="Proteomes" id="UP000289152"/>
    </source>
</evidence>
<feature type="compositionally biased region" description="Polar residues" evidence="1">
    <location>
        <begin position="1"/>
        <end position="15"/>
    </location>
</feature>
<evidence type="ECO:0000256" key="1">
    <source>
        <dbReference type="SAM" id="MobiDB-lite"/>
    </source>
</evidence>
<keyword evidence="3" id="KW-1185">Reference proteome</keyword>
<name>A0A4Q1BH84_TREME</name>
<comment type="caution">
    <text evidence="2">The sequence shown here is derived from an EMBL/GenBank/DDBJ whole genome shotgun (WGS) entry which is preliminary data.</text>
</comment>
<reference evidence="2 3" key="1">
    <citation type="submission" date="2016-06" db="EMBL/GenBank/DDBJ databases">
        <title>Evolution of pathogenesis and genome organization in the Tremellales.</title>
        <authorList>
            <person name="Cuomo C."/>
            <person name="Litvintseva A."/>
            <person name="Heitman J."/>
            <person name="Chen Y."/>
            <person name="Sun S."/>
            <person name="Springer D."/>
            <person name="Dromer F."/>
            <person name="Young S."/>
            <person name="Zeng Q."/>
            <person name="Chapman S."/>
            <person name="Gujja S."/>
            <person name="Saif S."/>
            <person name="Birren B."/>
        </authorList>
    </citation>
    <scope>NUCLEOTIDE SEQUENCE [LARGE SCALE GENOMIC DNA]</scope>
    <source>
        <strain evidence="2 3">ATCC 28783</strain>
    </source>
</reference>